<protein>
    <recommendedName>
        <fullName evidence="8">Acyl-[acyl-carrier-protein] dehydrogenase MbtN</fullName>
    </recommendedName>
    <alternativeName>
        <fullName evidence="9">Mycobactin synthase protein N</fullName>
    </alternativeName>
</protein>
<dbReference type="InterPro" id="IPR046373">
    <property type="entry name" value="Acyl-CoA_Oxase/DH_mid-dom_sf"/>
</dbReference>
<dbReference type="EMBL" id="CP032828">
    <property type="protein sequence ID" value="AYJ84917.1"/>
    <property type="molecule type" value="Genomic_DNA"/>
</dbReference>
<dbReference type="FunFam" id="1.20.140.10:FF:000001">
    <property type="entry name" value="Acyl-CoA dehydrogenase"/>
    <property type="match status" value="1"/>
</dbReference>
<dbReference type="InterPro" id="IPR009100">
    <property type="entry name" value="AcylCoA_DH/oxidase_NM_dom_sf"/>
</dbReference>
<reference evidence="14 15" key="1">
    <citation type="submission" date="2018-09" db="EMBL/GenBank/DDBJ databases">
        <title>Sphingomonas peninsula sp. nov., isolated from fildes peninsula, Antarctic soil.</title>
        <authorList>
            <person name="Yingchao G."/>
        </authorList>
    </citation>
    <scope>NUCLEOTIDE SEQUENCE [LARGE SCALE GENOMIC DNA]</scope>
    <source>
        <strain evidence="14 15">YZ-8</strain>
        <plasmid evidence="14 15">unnamed1</plasmid>
    </source>
</reference>
<evidence type="ECO:0000256" key="5">
    <source>
        <dbReference type="ARBA" id="ARBA00022827"/>
    </source>
</evidence>
<dbReference type="AlphaFoldDB" id="A0A494T6F1"/>
<dbReference type="FunFam" id="2.40.110.10:FF:000002">
    <property type="entry name" value="Acyl-CoA dehydrogenase fadE12"/>
    <property type="match status" value="1"/>
</dbReference>
<evidence type="ECO:0000256" key="1">
    <source>
        <dbReference type="ARBA" id="ARBA00001974"/>
    </source>
</evidence>
<organism evidence="14 15">
    <name type="scientific">Sphingomonas paeninsulae</name>
    <dbReference type="NCBI Taxonomy" id="2319844"/>
    <lineage>
        <taxon>Bacteria</taxon>
        <taxon>Pseudomonadati</taxon>
        <taxon>Pseudomonadota</taxon>
        <taxon>Alphaproteobacteria</taxon>
        <taxon>Sphingomonadales</taxon>
        <taxon>Sphingomonadaceae</taxon>
        <taxon>Sphingomonas</taxon>
    </lineage>
</organism>
<evidence type="ECO:0000256" key="6">
    <source>
        <dbReference type="ARBA" id="ARBA00023002"/>
    </source>
</evidence>
<dbReference type="KEGG" id="spha:D3Y57_02310"/>
<dbReference type="PROSITE" id="PS00072">
    <property type="entry name" value="ACYL_COA_DH_1"/>
    <property type="match status" value="1"/>
</dbReference>
<keyword evidence="4 10" id="KW-0285">Flavoprotein</keyword>
<evidence type="ECO:0000256" key="7">
    <source>
        <dbReference type="ARBA" id="ARBA00037085"/>
    </source>
</evidence>
<comment type="similarity">
    <text evidence="3 10">Belongs to the acyl-CoA dehydrogenase family.</text>
</comment>
<dbReference type="InterPro" id="IPR013786">
    <property type="entry name" value="AcylCoA_DH/ox_N"/>
</dbReference>
<proteinExistence type="inferred from homology"/>
<comment type="pathway">
    <text evidence="2">Siderophore biosynthesis; mycobactin biosynthesis.</text>
</comment>
<feature type="domain" description="Acyl-CoA dehydrogenase/oxidase C-terminal" evidence="11">
    <location>
        <begin position="236"/>
        <end position="384"/>
    </location>
</feature>
<dbReference type="GO" id="GO:0003995">
    <property type="term" value="F:acyl-CoA dehydrogenase activity"/>
    <property type="evidence" value="ECO:0007669"/>
    <property type="project" value="InterPro"/>
</dbReference>
<evidence type="ECO:0000256" key="4">
    <source>
        <dbReference type="ARBA" id="ARBA00022630"/>
    </source>
</evidence>
<evidence type="ECO:0000313" key="14">
    <source>
        <dbReference type="EMBL" id="AYJ84917.1"/>
    </source>
</evidence>
<name>A0A494T6F1_SPHPE</name>
<dbReference type="InterPro" id="IPR037069">
    <property type="entry name" value="AcylCoA_DH/ox_N_sf"/>
</dbReference>
<evidence type="ECO:0000259" key="13">
    <source>
        <dbReference type="Pfam" id="PF02771"/>
    </source>
</evidence>
<dbReference type="SUPFAM" id="SSF56645">
    <property type="entry name" value="Acyl-CoA dehydrogenase NM domain-like"/>
    <property type="match status" value="1"/>
</dbReference>
<dbReference type="InterPro" id="IPR006091">
    <property type="entry name" value="Acyl-CoA_Oxase/DH_mid-dom"/>
</dbReference>
<dbReference type="FunFam" id="1.10.540.10:FF:000026">
    <property type="entry name" value="Acyl-CoA dehydrogenase medium chain"/>
    <property type="match status" value="1"/>
</dbReference>
<keyword evidence="6 10" id="KW-0560">Oxidoreductase</keyword>
<feature type="domain" description="Acyl-CoA oxidase/dehydrogenase middle" evidence="12">
    <location>
        <begin position="128"/>
        <end position="223"/>
    </location>
</feature>
<dbReference type="Gene3D" id="2.40.110.10">
    <property type="entry name" value="Butyryl-CoA Dehydrogenase, subunit A, domain 2"/>
    <property type="match status" value="1"/>
</dbReference>
<keyword evidence="14" id="KW-0614">Plasmid</keyword>
<keyword evidence="15" id="KW-1185">Reference proteome</keyword>
<feature type="domain" description="Acyl-CoA dehydrogenase/oxidase N-terminal" evidence="13">
    <location>
        <begin position="17"/>
        <end position="124"/>
    </location>
</feature>
<evidence type="ECO:0000256" key="10">
    <source>
        <dbReference type="RuleBase" id="RU362125"/>
    </source>
</evidence>
<dbReference type="InterPro" id="IPR036250">
    <property type="entry name" value="AcylCo_DH-like_C"/>
</dbReference>
<evidence type="ECO:0000313" key="15">
    <source>
        <dbReference type="Proteomes" id="UP000276254"/>
    </source>
</evidence>
<evidence type="ECO:0000256" key="2">
    <source>
        <dbReference type="ARBA" id="ARBA00005102"/>
    </source>
</evidence>
<dbReference type="Pfam" id="PF02771">
    <property type="entry name" value="Acyl-CoA_dh_N"/>
    <property type="match status" value="1"/>
</dbReference>
<evidence type="ECO:0000256" key="3">
    <source>
        <dbReference type="ARBA" id="ARBA00009347"/>
    </source>
</evidence>
<accession>A0A494T6F1</accession>
<evidence type="ECO:0000256" key="8">
    <source>
        <dbReference type="ARBA" id="ARBA00040394"/>
    </source>
</evidence>
<keyword evidence="5 10" id="KW-0274">FAD</keyword>
<dbReference type="PANTHER" id="PTHR48083">
    <property type="entry name" value="MEDIUM-CHAIN SPECIFIC ACYL-COA DEHYDROGENASE, MITOCHONDRIAL-RELATED"/>
    <property type="match status" value="1"/>
</dbReference>
<comment type="cofactor">
    <cofactor evidence="1 10">
        <name>FAD</name>
        <dbReference type="ChEBI" id="CHEBI:57692"/>
    </cofactor>
</comment>
<sequence>MTSGSADMPAWMDDDLVIFRDAVDRFIERECLPHLEEWDAAGAVPREIWRKAGEAGLLMASAPAEYGGGGASFAYDVVITERLSRFGAHGFSIPVQNCIFAPYLVHIGSEEQKRKWIPRFASGEWIGAIAMSEPGAGSDLKALRCTAVRDGDSYIINGQKIFTTLGMQADLLMVACRTGEQGSGGISLFFVETNDCPGFTRGRKLDKIGLNAHATAELFFADVRIPASNLVGEVEGQGFTQMMFNLAQERLIVAIESSAMIERAVAETVAYVKDRKAFGKTVMDFQNTQFVLADCKTESVVGKAFVNQCIEEHLQGTLDPVTAAMAKLWLSETQGKVIDRCLQLFGGYGYINEYPIAHMYRDSRVSRIYGGTSEIMRLIVARSLQANG</sequence>
<dbReference type="GO" id="GO:0005737">
    <property type="term" value="C:cytoplasm"/>
    <property type="evidence" value="ECO:0007669"/>
    <property type="project" value="TreeGrafter"/>
</dbReference>
<dbReference type="GO" id="GO:0050660">
    <property type="term" value="F:flavin adenine dinucleotide binding"/>
    <property type="evidence" value="ECO:0007669"/>
    <property type="project" value="InterPro"/>
</dbReference>
<evidence type="ECO:0000259" key="11">
    <source>
        <dbReference type="Pfam" id="PF00441"/>
    </source>
</evidence>
<comment type="function">
    <text evidence="7">Catalyzes the dehydrogenation at the alpha-beta position of ACP-bound acyl chains. This results in the introduction of a double bond in the lipidic chain, which is further transferred to the epsilon-amino group of lysine residue in the mycobactin core by MbtK.</text>
</comment>
<evidence type="ECO:0000259" key="12">
    <source>
        <dbReference type="Pfam" id="PF02770"/>
    </source>
</evidence>
<dbReference type="PANTHER" id="PTHR48083:SF20">
    <property type="entry name" value="LONG-CHAIN SPECIFIC ACYL-COA DEHYDROGENASE, MITOCHONDRIAL"/>
    <property type="match status" value="1"/>
</dbReference>
<dbReference type="Pfam" id="PF00441">
    <property type="entry name" value="Acyl-CoA_dh_1"/>
    <property type="match status" value="1"/>
</dbReference>
<dbReference type="Gene3D" id="1.20.140.10">
    <property type="entry name" value="Butyryl-CoA Dehydrogenase, subunit A, domain 3"/>
    <property type="match status" value="1"/>
</dbReference>
<dbReference type="InterPro" id="IPR006089">
    <property type="entry name" value="Acyl-CoA_DH_CS"/>
</dbReference>
<evidence type="ECO:0000256" key="9">
    <source>
        <dbReference type="ARBA" id="ARBA00042660"/>
    </source>
</evidence>
<dbReference type="Gene3D" id="1.10.540.10">
    <property type="entry name" value="Acyl-CoA dehydrogenase/oxidase, N-terminal domain"/>
    <property type="match status" value="1"/>
</dbReference>
<dbReference type="InterPro" id="IPR009075">
    <property type="entry name" value="AcylCo_DH/oxidase_C"/>
</dbReference>
<dbReference type="Pfam" id="PF02770">
    <property type="entry name" value="Acyl-CoA_dh_M"/>
    <property type="match status" value="1"/>
</dbReference>
<dbReference type="SUPFAM" id="SSF47203">
    <property type="entry name" value="Acyl-CoA dehydrogenase C-terminal domain-like"/>
    <property type="match status" value="1"/>
</dbReference>
<dbReference type="GO" id="GO:0033539">
    <property type="term" value="P:fatty acid beta-oxidation using acyl-CoA dehydrogenase"/>
    <property type="evidence" value="ECO:0007669"/>
    <property type="project" value="TreeGrafter"/>
</dbReference>
<geneLocation type="plasmid" evidence="14">
    <name>unnamed1</name>
</geneLocation>
<gene>
    <name evidence="14" type="ORF">D3Y57_02310</name>
</gene>
<dbReference type="Proteomes" id="UP000276254">
    <property type="component" value="Plasmid unnamed1"/>
</dbReference>
<dbReference type="OrthoDB" id="9780544at2"/>
<dbReference type="InterPro" id="IPR050741">
    <property type="entry name" value="Acyl-CoA_dehydrogenase"/>
</dbReference>